<dbReference type="InterPro" id="IPR057975">
    <property type="entry name" value="TPR_ANAPC2"/>
</dbReference>
<evidence type="ECO:0000256" key="3">
    <source>
        <dbReference type="ARBA" id="ARBA00022776"/>
    </source>
</evidence>
<accession>A0A2P2I5F3</accession>
<dbReference type="GO" id="GO:0051301">
    <property type="term" value="P:cell division"/>
    <property type="evidence" value="ECO:0007669"/>
    <property type="project" value="UniProtKB-KW"/>
</dbReference>
<dbReference type="Gene3D" id="1.10.10.10">
    <property type="entry name" value="Winged helix-like DNA-binding domain superfamily/Winged helix DNA-binding domain"/>
    <property type="match status" value="1"/>
</dbReference>
<dbReference type="InterPro" id="IPR016158">
    <property type="entry name" value="Cullin_homology"/>
</dbReference>
<dbReference type="Pfam" id="PF00888">
    <property type="entry name" value="Cullin"/>
    <property type="match status" value="1"/>
</dbReference>
<dbReference type="GO" id="GO:0070979">
    <property type="term" value="P:protein K11-linked ubiquitination"/>
    <property type="evidence" value="ECO:0007669"/>
    <property type="project" value="TreeGrafter"/>
</dbReference>
<dbReference type="GO" id="GO:0031625">
    <property type="term" value="F:ubiquitin protein ligase binding"/>
    <property type="evidence" value="ECO:0007669"/>
    <property type="project" value="InterPro"/>
</dbReference>
<evidence type="ECO:0000256" key="6">
    <source>
        <dbReference type="PROSITE-ProRule" id="PRU00330"/>
    </source>
</evidence>
<evidence type="ECO:0000256" key="7">
    <source>
        <dbReference type="RuleBase" id="RU003829"/>
    </source>
</evidence>
<dbReference type="Gene3D" id="1.20.1310.10">
    <property type="entry name" value="Cullin Repeats"/>
    <property type="match status" value="1"/>
</dbReference>
<keyword evidence="5" id="KW-0131">Cell cycle</keyword>
<feature type="domain" description="Cullin family profile" evidence="8">
    <location>
        <begin position="462"/>
        <end position="666"/>
    </location>
</feature>
<evidence type="ECO:0000259" key="8">
    <source>
        <dbReference type="PROSITE" id="PS50069"/>
    </source>
</evidence>
<dbReference type="GO" id="GO:0007091">
    <property type="term" value="P:metaphase/anaphase transition of mitotic cell cycle"/>
    <property type="evidence" value="ECO:0007669"/>
    <property type="project" value="TreeGrafter"/>
</dbReference>
<reference evidence="9" key="1">
    <citation type="journal article" date="2018" name="Biosci. Biotechnol. Biochem.">
        <title>Polysaccharide hydrolase of the hadal zone amphipods Hirondellea gigas.</title>
        <authorList>
            <person name="Kobayashi H."/>
            <person name="Nagahama T."/>
            <person name="Arai W."/>
            <person name="Sasagawa Y."/>
            <person name="Umeda M."/>
            <person name="Hayashi T."/>
            <person name="Nikaido I."/>
            <person name="Watanabe H."/>
            <person name="Oguri K."/>
            <person name="Kitazato H."/>
            <person name="Fujioka K."/>
            <person name="Kido Y."/>
            <person name="Takami H."/>
        </authorList>
    </citation>
    <scope>NUCLEOTIDE SEQUENCE</scope>
    <source>
        <tissue evidence="9">Whole body</tissue>
    </source>
</reference>
<keyword evidence="4" id="KW-0833">Ubl conjugation pathway</keyword>
<comment type="similarity">
    <text evidence="6 7">Belongs to the cullin family.</text>
</comment>
<dbReference type="SMART" id="SM01013">
    <property type="entry name" value="APC2"/>
    <property type="match status" value="1"/>
</dbReference>
<evidence type="ECO:0000256" key="4">
    <source>
        <dbReference type="ARBA" id="ARBA00022786"/>
    </source>
</evidence>
<protein>
    <recommendedName>
        <fullName evidence="1">Anaphase-promoting complex subunit 2</fullName>
    </recommendedName>
</protein>
<dbReference type="InterPro" id="IPR036317">
    <property type="entry name" value="Cullin_homology_sf"/>
</dbReference>
<dbReference type="Pfam" id="PF25773">
    <property type="entry name" value="TPR_ANAPC2"/>
    <property type="match status" value="1"/>
</dbReference>
<dbReference type="InterPro" id="IPR059120">
    <property type="entry name" value="Cullin-like_AB"/>
</dbReference>
<dbReference type="PANTHER" id="PTHR45957:SF1">
    <property type="entry name" value="ANAPHASE-PROMOTING COMPLEX SUBUNIT 2"/>
    <property type="match status" value="1"/>
</dbReference>
<name>A0A2P2I5F3_9CRUS</name>
<keyword evidence="2" id="KW-0132">Cell division</keyword>
<dbReference type="EMBL" id="IACF01003505">
    <property type="protein sequence ID" value="LAB69120.1"/>
    <property type="molecule type" value="mRNA"/>
</dbReference>
<dbReference type="InterPro" id="IPR014786">
    <property type="entry name" value="ANAPC2_C"/>
</dbReference>
<dbReference type="SUPFAM" id="SSF46785">
    <property type="entry name" value="Winged helix' DNA-binding domain"/>
    <property type="match status" value="1"/>
</dbReference>
<evidence type="ECO:0000256" key="1">
    <source>
        <dbReference type="ARBA" id="ARBA00016068"/>
    </source>
</evidence>
<dbReference type="PROSITE" id="PS50069">
    <property type="entry name" value="CULLIN_2"/>
    <property type="match status" value="1"/>
</dbReference>
<dbReference type="InterPro" id="IPR001373">
    <property type="entry name" value="Cullin_N"/>
</dbReference>
<keyword evidence="3" id="KW-0498">Mitosis</keyword>
<dbReference type="Pfam" id="PF08672">
    <property type="entry name" value="ANAPC2"/>
    <property type="match status" value="1"/>
</dbReference>
<dbReference type="GO" id="GO:0005680">
    <property type="term" value="C:anaphase-promoting complex"/>
    <property type="evidence" value="ECO:0007669"/>
    <property type="project" value="TreeGrafter"/>
</dbReference>
<dbReference type="SUPFAM" id="SSF75632">
    <property type="entry name" value="Cullin homology domain"/>
    <property type="match status" value="1"/>
</dbReference>
<evidence type="ECO:0000313" key="9">
    <source>
        <dbReference type="EMBL" id="LAB69120.1"/>
    </source>
</evidence>
<organism evidence="9">
    <name type="scientific">Hirondellea gigas</name>
    <dbReference type="NCBI Taxonomy" id="1518452"/>
    <lineage>
        <taxon>Eukaryota</taxon>
        <taxon>Metazoa</taxon>
        <taxon>Ecdysozoa</taxon>
        <taxon>Arthropoda</taxon>
        <taxon>Crustacea</taxon>
        <taxon>Multicrustacea</taxon>
        <taxon>Malacostraca</taxon>
        <taxon>Eumalacostraca</taxon>
        <taxon>Peracarida</taxon>
        <taxon>Amphipoda</taxon>
        <taxon>Amphilochidea</taxon>
        <taxon>Lysianassida</taxon>
        <taxon>Lysianassidira</taxon>
        <taxon>Lysianassoidea</taxon>
        <taxon>Lysianassidae</taxon>
        <taxon>Hirondellea</taxon>
    </lineage>
</organism>
<dbReference type="PANTHER" id="PTHR45957">
    <property type="entry name" value="ANAPHASE-PROMOTING COMPLEX SUBUNIT 2"/>
    <property type="match status" value="1"/>
</dbReference>
<dbReference type="Gene3D" id="3.30.230.130">
    <property type="entry name" value="Cullin, Chain C, Domain 2"/>
    <property type="match status" value="1"/>
</dbReference>
<dbReference type="InterPro" id="IPR036388">
    <property type="entry name" value="WH-like_DNA-bd_sf"/>
</dbReference>
<evidence type="ECO:0000256" key="5">
    <source>
        <dbReference type="ARBA" id="ARBA00023306"/>
    </source>
</evidence>
<dbReference type="AlphaFoldDB" id="A0A2P2I5F3"/>
<dbReference type="GO" id="GO:0006511">
    <property type="term" value="P:ubiquitin-dependent protein catabolic process"/>
    <property type="evidence" value="ECO:0007669"/>
    <property type="project" value="InterPro"/>
</dbReference>
<sequence>MEDDAAWDLIDSVYCIGGSFEQWDATDEAAARKALETVKELAVGQLVLDLALESVWTALRREIVPVFWRTVCAPTAGQESDTALLTRFHDALQLLQNSVVVLAPLIHRCEEVCAECRVQYRESVGCSVEQVMMVQLRATLHSQMPDTAPRTLRAIYHVAFRIYMHMHLSQYKLSEDNSLLDSSLLSVRCSGCFNDNTDCQCSTLSSTFHDINRVTWRVGVAYELCSAVAAGQLVEAVQQRVAAACALPHDTHRLQHLYKWLKVAALGWLTVVGAPDAPAATTSHPLYRSCHTLLIRTFLNIRIKNLFSIVIDYPESRPAIEDLRSCLQHVDVHQHLVKTLRNSIKSRMLHPGVKTLDVLHAYISIIKALRVLEPRGVILDIVTEPVRTYLRSRRDFVRYIVTSLTDGGSLELSEDLIESELAADEPPDHNTAVEEWRQWTPDTIYARDKPKKCSESSSNDLISMLVDIYGSKDMFISEYRALFADRLLTNLDCSKASVETETKHLEQIKKRFGTSSPYISKIEVMIRDMNVSRTINSAAQELYSEAVAAGDDERTRVACMIVSGLFWPAFKEESIELPERAQEYIKQYNELFTKLKPNRKLSWKPHLGQVELEIELRNRTLDLRVSPGHATVLMAFEEKPRLTLQEITLEAKTTSSTVRKLVSFWVGQGVLKEVSPDVYEVCEDGVCKGSGSAGLAPPPAAEDDAESAMAPSEVQRDEELEVLWSYILGMLTNLESLPLTRIHSMLTMFVDEGMQCSMEEIKALLDQKVMQHLLIMVNGQYKLNNN</sequence>
<dbReference type="SMART" id="SM00182">
    <property type="entry name" value="CULLIN"/>
    <property type="match status" value="1"/>
</dbReference>
<evidence type="ECO:0000256" key="2">
    <source>
        <dbReference type="ARBA" id="ARBA00022618"/>
    </source>
</evidence>
<dbReference type="Pfam" id="PF26557">
    <property type="entry name" value="Cullin_AB"/>
    <property type="match status" value="1"/>
</dbReference>
<dbReference type="InterPro" id="IPR036390">
    <property type="entry name" value="WH_DNA-bd_sf"/>
</dbReference>
<proteinExistence type="evidence at transcript level"/>
<dbReference type="InterPro" id="IPR044554">
    <property type="entry name" value="ANAPC2"/>
</dbReference>